<dbReference type="PANTHER" id="PTHR11986">
    <property type="entry name" value="AMINOTRANSFERASE CLASS III"/>
    <property type="match status" value="1"/>
</dbReference>
<dbReference type="EMBL" id="KZ819310">
    <property type="protein sequence ID" value="PWN94659.1"/>
    <property type="molecule type" value="Genomic_DNA"/>
</dbReference>
<dbReference type="InterPro" id="IPR005814">
    <property type="entry name" value="Aminotrans_3"/>
</dbReference>
<accession>A0A316YZF3</accession>
<dbReference type="Gene3D" id="3.40.640.10">
    <property type="entry name" value="Type I PLP-dependent aspartate aminotransferase-like (Major domain)"/>
    <property type="match status" value="1"/>
</dbReference>
<keyword evidence="5 6" id="KW-0663">Pyridoxal phosphate</keyword>
<sequence length="484" mass="51181">MSAAAVFGQQHIARGIGRLSEHVLQRGAGSWVWTDEGVRLLDLTMGIGVVGCGHCHPVITAAAVEQMGMIQHAQVNIGYSAAYIAFLRALLPKLALADASLDSVFLWNSGAEAVEASIKLARAATGRQNVIVMQGSYHGRTMLTAGMTRSKTVYGATFHPLVPGIYSTPFPFYAQHGVGPDVSEDFLVQQSLHQLHLLLAQQTAPRDTAAIILEPVLGEGGYVPCPSAFLQGLRRVCDAHDILLIVDEVQSGTGRTGTWWAVEPSGVRPDVLIFAKGIANGLPLSGIASRKELFDKQDPGSMGGTYAGNAVACAAGKAVIEVMDNEKVLDNVAARSKQLFAFLHALRRSPAGSLIQDIRGRGLMVGVQFVLPSTQAAISASSACPATGASASSSSLAEADKSISAASANATVARPHEVGLQARAQVAPRIVKKCLEKGMLLLATSVFDVLRFIPALTISEEEMQTACDIFESALKEVYEDVKEL</sequence>
<dbReference type="InterPro" id="IPR050103">
    <property type="entry name" value="Class-III_PLP-dep_AT"/>
</dbReference>
<dbReference type="RefSeq" id="XP_025594938.1">
    <property type="nucleotide sequence ID" value="XM_025744653.1"/>
</dbReference>
<evidence type="ECO:0000256" key="1">
    <source>
        <dbReference type="ARBA" id="ARBA00001933"/>
    </source>
</evidence>
<evidence type="ECO:0000256" key="5">
    <source>
        <dbReference type="ARBA" id="ARBA00022898"/>
    </source>
</evidence>
<comment type="similarity">
    <text evidence="2 6">Belongs to the class-III pyridoxal-phosphate-dependent aminotransferase family.</text>
</comment>
<evidence type="ECO:0000313" key="7">
    <source>
        <dbReference type="EMBL" id="PWN94659.1"/>
    </source>
</evidence>
<organism evidence="7 8">
    <name type="scientific">Tilletiopsis washingtonensis</name>
    <dbReference type="NCBI Taxonomy" id="58919"/>
    <lineage>
        <taxon>Eukaryota</taxon>
        <taxon>Fungi</taxon>
        <taxon>Dikarya</taxon>
        <taxon>Basidiomycota</taxon>
        <taxon>Ustilaginomycotina</taxon>
        <taxon>Exobasidiomycetes</taxon>
        <taxon>Entylomatales</taxon>
        <taxon>Entylomatales incertae sedis</taxon>
        <taxon>Tilletiopsis</taxon>
    </lineage>
</organism>
<protein>
    <submittedName>
        <fullName evidence="7">PLP-dependent transferase</fullName>
    </submittedName>
</protein>
<keyword evidence="3" id="KW-0032">Aminotransferase</keyword>
<dbReference type="PIRSF" id="PIRSF000521">
    <property type="entry name" value="Transaminase_4ab_Lys_Orn"/>
    <property type="match status" value="1"/>
</dbReference>
<keyword evidence="4 7" id="KW-0808">Transferase</keyword>
<dbReference type="Proteomes" id="UP000245946">
    <property type="component" value="Unassembled WGS sequence"/>
</dbReference>
<name>A0A316YZF3_9BASI</name>
<keyword evidence="8" id="KW-1185">Reference proteome</keyword>
<dbReference type="OrthoDB" id="10260828at2759"/>
<dbReference type="InterPro" id="IPR015422">
    <property type="entry name" value="PyrdxlP-dep_Trfase_small"/>
</dbReference>
<evidence type="ECO:0000256" key="4">
    <source>
        <dbReference type="ARBA" id="ARBA00022679"/>
    </source>
</evidence>
<dbReference type="STRING" id="58919.A0A316YZF3"/>
<evidence type="ECO:0000256" key="3">
    <source>
        <dbReference type="ARBA" id="ARBA00022576"/>
    </source>
</evidence>
<dbReference type="Pfam" id="PF00202">
    <property type="entry name" value="Aminotran_3"/>
    <property type="match status" value="1"/>
</dbReference>
<dbReference type="GO" id="GO:0008483">
    <property type="term" value="F:transaminase activity"/>
    <property type="evidence" value="ECO:0007669"/>
    <property type="project" value="UniProtKB-KW"/>
</dbReference>
<dbReference type="InterPro" id="IPR049704">
    <property type="entry name" value="Aminotrans_3_PPA_site"/>
</dbReference>
<dbReference type="SUPFAM" id="SSF53383">
    <property type="entry name" value="PLP-dependent transferases"/>
    <property type="match status" value="1"/>
</dbReference>
<dbReference type="PROSITE" id="PS00600">
    <property type="entry name" value="AA_TRANSFER_CLASS_3"/>
    <property type="match status" value="1"/>
</dbReference>
<dbReference type="PANTHER" id="PTHR11986:SF79">
    <property type="entry name" value="ACETYLORNITHINE AMINOTRANSFERASE, MITOCHONDRIAL"/>
    <property type="match status" value="1"/>
</dbReference>
<evidence type="ECO:0000256" key="2">
    <source>
        <dbReference type="ARBA" id="ARBA00008954"/>
    </source>
</evidence>
<dbReference type="InterPro" id="IPR015421">
    <property type="entry name" value="PyrdxlP-dep_Trfase_major"/>
</dbReference>
<dbReference type="AlphaFoldDB" id="A0A316YZF3"/>
<evidence type="ECO:0000313" key="8">
    <source>
        <dbReference type="Proteomes" id="UP000245946"/>
    </source>
</evidence>
<evidence type="ECO:0000256" key="6">
    <source>
        <dbReference type="RuleBase" id="RU003560"/>
    </source>
</evidence>
<dbReference type="FunFam" id="3.40.640.10:FF:000013">
    <property type="entry name" value="4-aminobutyrate aminotransferase"/>
    <property type="match status" value="1"/>
</dbReference>
<dbReference type="CDD" id="cd00610">
    <property type="entry name" value="OAT_like"/>
    <property type="match status" value="1"/>
</dbReference>
<dbReference type="GeneID" id="37272197"/>
<dbReference type="InterPro" id="IPR015424">
    <property type="entry name" value="PyrdxlP-dep_Trfase"/>
</dbReference>
<reference evidence="7 8" key="1">
    <citation type="journal article" date="2018" name="Mol. Biol. Evol.">
        <title>Broad Genomic Sampling Reveals a Smut Pathogenic Ancestry of the Fungal Clade Ustilaginomycotina.</title>
        <authorList>
            <person name="Kijpornyongpan T."/>
            <person name="Mondo S.J."/>
            <person name="Barry K."/>
            <person name="Sandor L."/>
            <person name="Lee J."/>
            <person name="Lipzen A."/>
            <person name="Pangilinan J."/>
            <person name="LaButti K."/>
            <person name="Hainaut M."/>
            <person name="Henrissat B."/>
            <person name="Grigoriev I.V."/>
            <person name="Spatafora J.W."/>
            <person name="Aime M.C."/>
        </authorList>
    </citation>
    <scope>NUCLEOTIDE SEQUENCE [LARGE SCALE GENOMIC DNA]</scope>
    <source>
        <strain evidence="7 8">MCA 4186</strain>
    </source>
</reference>
<dbReference type="GO" id="GO:0042802">
    <property type="term" value="F:identical protein binding"/>
    <property type="evidence" value="ECO:0007669"/>
    <property type="project" value="TreeGrafter"/>
</dbReference>
<gene>
    <name evidence="7" type="ORF">FA09DRAFT_344590</name>
</gene>
<dbReference type="Gene3D" id="3.90.1150.10">
    <property type="entry name" value="Aspartate Aminotransferase, domain 1"/>
    <property type="match status" value="2"/>
</dbReference>
<dbReference type="GO" id="GO:0030170">
    <property type="term" value="F:pyridoxal phosphate binding"/>
    <property type="evidence" value="ECO:0007669"/>
    <property type="project" value="InterPro"/>
</dbReference>
<comment type="cofactor">
    <cofactor evidence="1">
        <name>pyridoxal 5'-phosphate</name>
        <dbReference type="ChEBI" id="CHEBI:597326"/>
    </cofactor>
</comment>
<proteinExistence type="inferred from homology"/>